<dbReference type="EMBL" id="AZIL01000363">
    <property type="protein sequence ID" value="EWM27888.1"/>
    <property type="molecule type" value="Genomic_DNA"/>
</dbReference>
<dbReference type="Proteomes" id="UP000019335">
    <property type="component" value="Chromosome 5"/>
</dbReference>
<reference evidence="1 2" key="1">
    <citation type="journal article" date="2014" name="Mol. Plant">
        <title>Chromosome Scale Genome Assembly and Transcriptome Profiling of Nannochloropsis gaditana in Nitrogen Depletion.</title>
        <authorList>
            <person name="Corteggiani Carpinelli E."/>
            <person name="Telatin A."/>
            <person name="Vitulo N."/>
            <person name="Forcato C."/>
            <person name="D'Angelo M."/>
            <person name="Schiavon R."/>
            <person name="Vezzi A."/>
            <person name="Giacometti G.M."/>
            <person name="Morosinotto T."/>
            <person name="Valle G."/>
        </authorList>
    </citation>
    <scope>NUCLEOTIDE SEQUENCE [LARGE SCALE GENOMIC DNA]</scope>
    <source>
        <strain evidence="1 2">B-31</strain>
    </source>
</reference>
<comment type="caution">
    <text evidence="1">The sequence shown here is derived from an EMBL/GenBank/DDBJ whole genome shotgun (WGS) entry which is preliminary data.</text>
</comment>
<protein>
    <submittedName>
        <fullName evidence="1">Uncharacterized protein</fullName>
    </submittedName>
</protein>
<sequence length="121" mass="13102">MRYPQSEVLNRPAISRKTVGGKPMSKIETCVKGSSVRVSVTSPFRMKILWLMRFAPATMPGAARDACICLRVHRCGCLGLSLLICSSKLLIELWPIKFKPGLKSGSTSLRAGGAGRGLARL</sequence>
<name>W7TWJ1_9STRA</name>
<dbReference type="AlphaFoldDB" id="W7TWJ1"/>
<keyword evidence="2" id="KW-1185">Reference proteome</keyword>
<proteinExistence type="predicted"/>
<organism evidence="1 2">
    <name type="scientific">Nannochloropsis gaditana</name>
    <dbReference type="NCBI Taxonomy" id="72520"/>
    <lineage>
        <taxon>Eukaryota</taxon>
        <taxon>Sar</taxon>
        <taxon>Stramenopiles</taxon>
        <taxon>Ochrophyta</taxon>
        <taxon>Eustigmatophyceae</taxon>
        <taxon>Eustigmatales</taxon>
        <taxon>Monodopsidaceae</taxon>
        <taxon>Nannochloropsis</taxon>
    </lineage>
</organism>
<evidence type="ECO:0000313" key="2">
    <source>
        <dbReference type="Proteomes" id="UP000019335"/>
    </source>
</evidence>
<gene>
    <name evidence="1" type="ORF">Naga_100288g4</name>
</gene>
<accession>W7TWJ1</accession>
<evidence type="ECO:0000313" key="1">
    <source>
        <dbReference type="EMBL" id="EWM27888.1"/>
    </source>
</evidence>